<keyword evidence="3" id="KW-1185">Reference proteome</keyword>
<feature type="region of interest" description="Disordered" evidence="1">
    <location>
        <begin position="341"/>
        <end position="427"/>
    </location>
</feature>
<feature type="region of interest" description="Disordered" evidence="1">
    <location>
        <begin position="211"/>
        <end position="233"/>
    </location>
</feature>
<dbReference type="EMBL" id="JARKIE010000048">
    <property type="protein sequence ID" value="KAJ7693071.1"/>
    <property type="molecule type" value="Genomic_DNA"/>
</dbReference>
<feature type="compositionally biased region" description="Polar residues" evidence="1">
    <location>
        <begin position="213"/>
        <end position="233"/>
    </location>
</feature>
<comment type="caution">
    <text evidence="2">The sequence shown here is derived from an EMBL/GenBank/DDBJ whole genome shotgun (WGS) entry which is preliminary data.</text>
</comment>
<evidence type="ECO:0000313" key="2">
    <source>
        <dbReference type="EMBL" id="KAJ7693071.1"/>
    </source>
</evidence>
<feature type="compositionally biased region" description="Low complexity" evidence="1">
    <location>
        <begin position="378"/>
        <end position="425"/>
    </location>
</feature>
<feature type="compositionally biased region" description="Pro residues" evidence="1">
    <location>
        <begin position="444"/>
        <end position="460"/>
    </location>
</feature>
<protein>
    <submittedName>
        <fullName evidence="2">Uncharacterized protein</fullName>
    </submittedName>
</protein>
<feature type="compositionally biased region" description="Pro residues" evidence="1">
    <location>
        <begin position="86"/>
        <end position="96"/>
    </location>
</feature>
<evidence type="ECO:0000256" key="1">
    <source>
        <dbReference type="SAM" id="MobiDB-lite"/>
    </source>
</evidence>
<feature type="region of interest" description="Disordered" evidence="1">
    <location>
        <begin position="805"/>
        <end position="832"/>
    </location>
</feature>
<accession>A0AAD7GG51</accession>
<name>A0AAD7GG51_MYCRO</name>
<feature type="region of interest" description="Disordered" evidence="1">
    <location>
        <begin position="444"/>
        <end position="463"/>
    </location>
</feature>
<dbReference type="Proteomes" id="UP001221757">
    <property type="component" value="Unassembled WGS sequence"/>
</dbReference>
<feature type="compositionally biased region" description="Low complexity" evidence="1">
    <location>
        <begin position="810"/>
        <end position="826"/>
    </location>
</feature>
<organism evidence="2 3">
    <name type="scientific">Mycena rosella</name>
    <name type="common">Pink bonnet</name>
    <name type="synonym">Agaricus rosellus</name>
    <dbReference type="NCBI Taxonomy" id="1033263"/>
    <lineage>
        <taxon>Eukaryota</taxon>
        <taxon>Fungi</taxon>
        <taxon>Dikarya</taxon>
        <taxon>Basidiomycota</taxon>
        <taxon>Agaricomycotina</taxon>
        <taxon>Agaricomycetes</taxon>
        <taxon>Agaricomycetidae</taxon>
        <taxon>Agaricales</taxon>
        <taxon>Marasmiineae</taxon>
        <taxon>Mycenaceae</taxon>
        <taxon>Mycena</taxon>
    </lineage>
</organism>
<feature type="compositionally biased region" description="Basic residues" evidence="1">
    <location>
        <begin position="308"/>
        <end position="321"/>
    </location>
</feature>
<gene>
    <name evidence="2" type="ORF">B0H17DRAFT_1132775</name>
</gene>
<feature type="compositionally biased region" description="Polar residues" evidence="1">
    <location>
        <begin position="259"/>
        <end position="273"/>
    </location>
</feature>
<feature type="compositionally biased region" description="Low complexity" evidence="1">
    <location>
        <begin position="68"/>
        <end position="81"/>
    </location>
</feature>
<feature type="region of interest" description="Disordered" evidence="1">
    <location>
        <begin position="52"/>
        <end position="99"/>
    </location>
</feature>
<feature type="compositionally biased region" description="Polar residues" evidence="1">
    <location>
        <begin position="350"/>
        <end position="361"/>
    </location>
</feature>
<evidence type="ECO:0000313" key="3">
    <source>
        <dbReference type="Proteomes" id="UP001221757"/>
    </source>
</evidence>
<sequence>MWAIFPRCWEGCARPPSDDGDACWSPEVGGIAQARSTPRDVYERLRASSIDSPDLATPRFHPKYTTESASTATARPTTAPRRPSHSPVPPPPPLKAHPPRLCAPATAIFRSLIKLVVERALTDVTGQTTRSSTHRIFFPSPLLLPPSIDAALNSDEGRRFNTKVDLPDLYAPFSPGMGQPPPVTKRRHHLRPKTNHVQLFVLAPLNNDREHSTMVSTRSNRASSPTPSDGSTVYWTEVDDLDSVSIAPSETANAYGWDSDTSPAPFDSTNDTPTPAARQPSPAASIIEIPGSEFPPLATPTPTTTTKPRAKTSKAKGKKKAATVPVDDEDPFLAADIERAKAESLGLTPSDHTTGGASSSRRPGAEPGSPPKCQRANTAGDTAPAPFGTATPAATSTTTDAAQAAAGTSTPVATTASPPGTVPSGAATTAHSNVLTTVVSTAPAPTPAAPAPMPAPPAASTPPVAGEAYAAAAATAAAAAPANAAGAALPPMWLTADGLPPRGSYTPTPAGGFHTIIYSPEQLLHGVPPDLTRMYEDVAGHKFFIVVSGGNGAVMRTHGLIRQALGDRVNIDPTSFTLGTPPTAPNGTSPALWLIADIPPQLAQALIDDQVISSSNITLFPIPYDMPVIGYIGVFAGFTLPNTHAGANAARDLLRTAIAANNEIAQFMQTHRDAFGPQVSAEEAWAAFLASIVVRGIVLLINDTNTVTWRLHVNPPTNVRDFWTQLRRLFGKLNIMTALYGTARLQRAFRCHICPSIDHPTPLCPLPGTPGWLGPTHATITALEDVSRAAATRAQEMMRPATFDAGPSNAVATTDAAAAAQAPRPAEVGEGRGAVTTKAKDASVMNFSKNPRAIHTFHRC</sequence>
<dbReference type="AlphaFoldDB" id="A0AAD7GG51"/>
<reference evidence="2" key="1">
    <citation type="submission" date="2023-03" db="EMBL/GenBank/DDBJ databases">
        <title>Massive genome expansion in bonnet fungi (Mycena s.s.) driven by repeated elements and novel gene families across ecological guilds.</title>
        <authorList>
            <consortium name="Lawrence Berkeley National Laboratory"/>
            <person name="Harder C.B."/>
            <person name="Miyauchi S."/>
            <person name="Viragh M."/>
            <person name="Kuo A."/>
            <person name="Thoen E."/>
            <person name="Andreopoulos B."/>
            <person name="Lu D."/>
            <person name="Skrede I."/>
            <person name="Drula E."/>
            <person name="Henrissat B."/>
            <person name="Morin E."/>
            <person name="Kohler A."/>
            <person name="Barry K."/>
            <person name="LaButti K."/>
            <person name="Morin E."/>
            <person name="Salamov A."/>
            <person name="Lipzen A."/>
            <person name="Mereny Z."/>
            <person name="Hegedus B."/>
            <person name="Baldrian P."/>
            <person name="Stursova M."/>
            <person name="Weitz H."/>
            <person name="Taylor A."/>
            <person name="Grigoriev I.V."/>
            <person name="Nagy L.G."/>
            <person name="Martin F."/>
            <person name="Kauserud H."/>
        </authorList>
    </citation>
    <scope>NUCLEOTIDE SEQUENCE</scope>
    <source>
        <strain evidence="2">CBHHK067</strain>
    </source>
</reference>
<proteinExistence type="predicted"/>
<feature type="region of interest" description="Disordered" evidence="1">
    <location>
        <begin position="252"/>
        <end position="324"/>
    </location>
</feature>